<evidence type="ECO:0000259" key="4">
    <source>
        <dbReference type="PROSITE" id="PS50995"/>
    </source>
</evidence>
<accession>A0ABX8BHE5</accession>
<dbReference type="PRINTS" id="PR00598">
    <property type="entry name" value="HTHMARR"/>
</dbReference>
<reference evidence="5 6" key="1">
    <citation type="submission" date="2021-05" db="EMBL/GenBank/DDBJ databases">
        <title>Direct Submission.</title>
        <authorList>
            <person name="Li K."/>
            <person name="Gao J."/>
        </authorList>
    </citation>
    <scope>NUCLEOTIDE SEQUENCE [LARGE SCALE GENOMIC DNA]</scope>
    <source>
        <strain evidence="5 6">Mg02</strain>
    </source>
</reference>
<dbReference type="InterPro" id="IPR036390">
    <property type="entry name" value="WH_DNA-bd_sf"/>
</dbReference>
<dbReference type="Pfam" id="PF12802">
    <property type="entry name" value="MarR_2"/>
    <property type="match status" value="1"/>
</dbReference>
<dbReference type="Proteomes" id="UP000676079">
    <property type="component" value="Chromosome"/>
</dbReference>
<dbReference type="PROSITE" id="PS50995">
    <property type="entry name" value="HTH_MARR_2"/>
    <property type="match status" value="1"/>
</dbReference>
<dbReference type="EMBL" id="CP074133">
    <property type="protein sequence ID" value="QUX21647.1"/>
    <property type="molecule type" value="Genomic_DNA"/>
</dbReference>
<proteinExistence type="predicted"/>
<evidence type="ECO:0000256" key="1">
    <source>
        <dbReference type="ARBA" id="ARBA00023015"/>
    </source>
</evidence>
<keyword evidence="3" id="KW-0804">Transcription</keyword>
<keyword evidence="2" id="KW-0238">DNA-binding</keyword>
<name>A0ABX8BHE5_9ACTN</name>
<dbReference type="PANTHER" id="PTHR42756:SF1">
    <property type="entry name" value="TRANSCRIPTIONAL REPRESSOR OF EMRAB OPERON"/>
    <property type="match status" value="1"/>
</dbReference>
<evidence type="ECO:0000313" key="6">
    <source>
        <dbReference type="Proteomes" id="UP000676079"/>
    </source>
</evidence>
<dbReference type="RefSeq" id="WP_220562870.1">
    <property type="nucleotide sequence ID" value="NZ_CP074133.1"/>
</dbReference>
<protein>
    <submittedName>
        <fullName evidence="5">MarR family transcriptional regulator</fullName>
    </submittedName>
</protein>
<keyword evidence="6" id="KW-1185">Reference proteome</keyword>
<evidence type="ECO:0000313" key="5">
    <source>
        <dbReference type="EMBL" id="QUX21647.1"/>
    </source>
</evidence>
<gene>
    <name evidence="5" type="ORF">KGD84_25140</name>
</gene>
<evidence type="ECO:0000256" key="2">
    <source>
        <dbReference type="ARBA" id="ARBA00023125"/>
    </source>
</evidence>
<keyword evidence="1" id="KW-0805">Transcription regulation</keyword>
<feature type="domain" description="HTH marR-type" evidence="4">
    <location>
        <begin position="29"/>
        <end position="167"/>
    </location>
</feature>
<dbReference type="SUPFAM" id="SSF46785">
    <property type="entry name" value="Winged helix' DNA-binding domain"/>
    <property type="match status" value="1"/>
</dbReference>
<dbReference type="Gene3D" id="1.10.10.10">
    <property type="entry name" value="Winged helix-like DNA-binding domain superfamily/Winged helix DNA-binding domain"/>
    <property type="match status" value="1"/>
</dbReference>
<sequence length="176" mass="18770">MNDRPAADGPADPMDTIAAQWRRERPDLDLSALGVLGRLSRAAALVSARVDAVLAEHGLRGGEFDVLAALRRAGEPYTLIPSELADTLMMTRAGMTGRIDRLERAGLVERRIDPADRRSFLVALTAEGLRAIDGVLADHADNLARITGVLDPETADGLDRALRLMLRGLEGSPGAG</sequence>
<dbReference type="PANTHER" id="PTHR42756">
    <property type="entry name" value="TRANSCRIPTIONAL REGULATOR, MARR"/>
    <property type="match status" value="1"/>
</dbReference>
<dbReference type="InterPro" id="IPR036388">
    <property type="entry name" value="WH-like_DNA-bd_sf"/>
</dbReference>
<evidence type="ECO:0000256" key="3">
    <source>
        <dbReference type="ARBA" id="ARBA00023163"/>
    </source>
</evidence>
<dbReference type="InterPro" id="IPR000835">
    <property type="entry name" value="HTH_MarR-typ"/>
</dbReference>
<dbReference type="SMART" id="SM00347">
    <property type="entry name" value="HTH_MARR"/>
    <property type="match status" value="1"/>
</dbReference>
<organism evidence="5 6">
    <name type="scientific">Nocardiopsis changdeensis</name>
    <dbReference type="NCBI Taxonomy" id="2831969"/>
    <lineage>
        <taxon>Bacteria</taxon>
        <taxon>Bacillati</taxon>
        <taxon>Actinomycetota</taxon>
        <taxon>Actinomycetes</taxon>
        <taxon>Streptosporangiales</taxon>
        <taxon>Nocardiopsidaceae</taxon>
        <taxon>Nocardiopsis</taxon>
    </lineage>
</organism>